<evidence type="ECO:0000313" key="9">
    <source>
        <dbReference type="Proteomes" id="UP000197587"/>
    </source>
</evidence>
<evidence type="ECO:0000313" key="8">
    <source>
        <dbReference type="EMBL" id="OWK98627.1"/>
    </source>
</evidence>
<dbReference type="CDD" id="cd08977">
    <property type="entry name" value="SusD"/>
    <property type="match status" value="1"/>
</dbReference>
<reference evidence="8 9" key="1">
    <citation type="submission" date="2017-05" db="EMBL/GenBank/DDBJ databases">
        <title>Genome of Chryseobacterium haifense.</title>
        <authorList>
            <person name="Newman J.D."/>
        </authorList>
    </citation>
    <scope>NUCLEOTIDE SEQUENCE [LARGE SCALE GENOMIC DNA]</scope>
    <source>
        <strain evidence="8 9">DSM 19056</strain>
    </source>
</reference>
<comment type="similarity">
    <text evidence="2">Belongs to the SusD family.</text>
</comment>
<dbReference type="Proteomes" id="UP000197587">
    <property type="component" value="Unassembled WGS sequence"/>
</dbReference>
<dbReference type="Gene3D" id="1.25.40.390">
    <property type="match status" value="1"/>
</dbReference>
<dbReference type="SUPFAM" id="SSF48452">
    <property type="entry name" value="TPR-like"/>
    <property type="match status" value="1"/>
</dbReference>
<keyword evidence="9" id="KW-1185">Reference proteome</keyword>
<keyword evidence="4" id="KW-0472">Membrane</keyword>
<dbReference type="InterPro" id="IPR011990">
    <property type="entry name" value="TPR-like_helical_dom_sf"/>
</dbReference>
<organism evidence="8 9">
    <name type="scientific">Kaistella haifensis DSM 19056</name>
    <dbReference type="NCBI Taxonomy" id="1450526"/>
    <lineage>
        <taxon>Bacteria</taxon>
        <taxon>Pseudomonadati</taxon>
        <taxon>Bacteroidota</taxon>
        <taxon>Flavobacteriia</taxon>
        <taxon>Flavobacteriales</taxon>
        <taxon>Weeksellaceae</taxon>
        <taxon>Chryseobacterium group</taxon>
        <taxon>Kaistella</taxon>
    </lineage>
</organism>
<dbReference type="Pfam" id="PF14322">
    <property type="entry name" value="SusD-like_3"/>
    <property type="match status" value="1"/>
</dbReference>
<dbReference type="EMBL" id="JASZ02000007">
    <property type="protein sequence ID" value="OWK98627.1"/>
    <property type="molecule type" value="Genomic_DNA"/>
</dbReference>
<keyword evidence="3" id="KW-0732">Signal</keyword>
<dbReference type="InterPro" id="IPR033985">
    <property type="entry name" value="SusD-like_N"/>
</dbReference>
<feature type="domain" description="RagB/SusD" evidence="6">
    <location>
        <begin position="296"/>
        <end position="474"/>
    </location>
</feature>
<evidence type="ECO:0000256" key="4">
    <source>
        <dbReference type="ARBA" id="ARBA00023136"/>
    </source>
</evidence>
<dbReference type="PROSITE" id="PS51257">
    <property type="entry name" value="PROKAR_LIPOPROTEIN"/>
    <property type="match status" value="1"/>
</dbReference>
<dbReference type="InterPro" id="IPR012944">
    <property type="entry name" value="SusD_RagB_dom"/>
</dbReference>
<feature type="domain" description="SusD-like N-terminal" evidence="7">
    <location>
        <begin position="41"/>
        <end position="234"/>
    </location>
</feature>
<evidence type="ECO:0000256" key="3">
    <source>
        <dbReference type="ARBA" id="ARBA00022729"/>
    </source>
</evidence>
<dbReference type="RefSeq" id="WP_088263733.1">
    <property type="nucleotide sequence ID" value="NZ_JASZ02000007.1"/>
</dbReference>
<evidence type="ECO:0000259" key="7">
    <source>
        <dbReference type="Pfam" id="PF14322"/>
    </source>
</evidence>
<evidence type="ECO:0008006" key="10">
    <source>
        <dbReference type="Google" id="ProtNLM"/>
    </source>
</evidence>
<accession>A0A246BAE1</accession>
<evidence type="ECO:0000256" key="2">
    <source>
        <dbReference type="ARBA" id="ARBA00006275"/>
    </source>
</evidence>
<dbReference type="GO" id="GO:0009279">
    <property type="term" value="C:cell outer membrane"/>
    <property type="evidence" value="ECO:0007669"/>
    <property type="project" value="UniProtKB-SubCell"/>
</dbReference>
<evidence type="ECO:0000259" key="6">
    <source>
        <dbReference type="Pfam" id="PF07980"/>
    </source>
</evidence>
<dbReference type="Pfam" id="PF07980">
    <property type="entry name" value="SusD_RagB"/>
    <property type="match status" value="1"/>
</dbReference>
<evidence type="ECO:0000256" key="5">
    <source>
        <dbReference type="ARBA" id="ARBA00023237"/>
    </source>
</evidence>
<evidence type="ECO:0000256" key="1">
    <source>
        <dbReference type="ARBA" id="ARBA00004442"/>
    </source>
</evidence>
<proteinExistence type="inferred from homology"/>
<comment type="subcellular location">
    <subcellularLocation>
        <location evidence="1">Cell outer membrane</location>
    </subcellularLocation>
</comment>
<sequence>MKFKNILIATAFTTLGVASCTDSFLTDLPPSSIVISPSGSLKTKADLEVAVNGLYATMNSASALGANHQTYQELTGDLAFVGMVNSGRFTQTNGWGHISPSDGVSDGLWNSLYNIIANANFILEYEGKIPEGDTGGAPTTDLFAHAHAVRAYSYLTLMQYFAPNFGDGDQSLGVPYPTTFDLTQKLPRSTVSEVYNGILADLNYANANLSQEYSTSKNKFNIEAANLLTARTYLYMKNYPKAIEFANKTLAGSTPLLERSKVGSYFLGDNDVNETLFQIYESSTVNLGSNDALSGTWSSAGTYKQNWMRRSFWETFPSTDIRRTTWYTSNAYVNNLGDTPKPIDVRKYTSAAKDVVLFRKTEAVFVLAEANYYQNPAAAASGLQAWVKTYRDTAYLLPATSGQALLDEILRQKGFEFFLEGHRLTDLKRNHKPVDKTGQNNNTFVAEADNYKFVWPIPISEMQTNPNVVQNPGYN</sequence>
<name>A0A246BAE1_9FLAO</name>
<comment type="caution">
    <text evidence="8">The sequence shown here is derived from an EMBL/GenBank/DDBJ whole genome shotgun (WGS) entry which is preliminary data.</text>
</comment>
<dbReference type="AlphaFoldDB" id="A0A246BAE1"/>
<protein>
    <recommendedName>
        <fullName evidence="10">RagB/SusD family nutrient uptake outer membrane protein</fullName>
    </recommendedName>
</protein>
<keyword evidence="5" id="KW-0998">Cell outer membrane</keyword>
<gene>
    <name evidence="8" type="ORF">AP75_04895</name>
</gene>